<evidence type="ECO:0000313" key="2">
    <source>
        <dbReference type="EMBL" id="KAL2839262.1"/>
    </source>
</evidence>
<accession>A0ABR4JJH1</accession>
<evidence type="ECO:0000313" key="3">
    <source>
        <dbReference type="Proteomes" id="UP001610446"/>
    </source>
</evidence>
<evidence type="ECO:0000259" key="1">
    <source>
        <dbReference type="PROSITE" id="PS50181"/>
    </source>
</evidence>
<organism evidence="2 3">
    <name type="scientific">Aspergillus pseudoustus</name>
    <dbReference type="NCBI Taxonomy" id="1810923"/>
    <lineage>
        <taxon>Eukaryota</taxon>
        <taxon>Fungi</taxon>
        <taxon>Dikarya</taxon>
        <taxon>Ascomycota</taxon>
        <taxon>Pezizomycotina</taxon>
        <taxon>Eurotiomycetes</taxon>
        <taxon>Eurotiomycetidae</taxon>
        <taxon>Eurotiales</taxon>
        <taxon>Aspergillaceae</taxon>
        <taxon>Aspergillus</taxon>
        <taxon>Aspergillus subgen. Nidulantes</taxon>
    </lineage>
</organism>
<dbReference type="PROSITE" id="PS50181">
    <property type="entry name" value="FBOX"/>
    <property type="match status" value="1"/>
</dbReference>
<sequence>MLSELPLEILLQITGYIESEVLLDLYQVSRRLYQIFEPQLREIYRVKIVDLGRIKNDGDIEINIRPHLTGRRALKFVEELTIDGRCEYGHTSSRHRPHLNKCVGDLALPLMSLLRGLKRNSLVSFRWLVDACPPPQILGPRGYLRRHQRNIQTLELQSSSNCAHNNADKSQKLSISRFHRIRSFSWRSATTTNDITSLKEFLSANADRLEELTLGVGRSPRINAEYNGTYGDWATGRNMFPFHVLGLERGSTRCLFPCLRKLDLIAPYAYAYTELAYAFQMHKLVHVKPHSFHMLRKMVEIAEDGMLPLTSLAIHLDEERGYLLDEELFALSLPNLQDVFFPCVYATDQSSVQPHLREAFSGGRKLRRFVYCRRLTVRGDAGGAWEPTVAPMAWDAEIMSLLADAELRCVGLCDHLPTLQFYLSPNPPTTWEILHIQHLATIHEEYHPHQPAFTISYDEPLRQFRQPLPPSIIDLTTYKLRFPAVEIAEVLTFAKWAFGPAGLPNLDLFVFGPVETREWERVLGECIFLTRNEDLITRGAWPCTQVQVEDEEVRRRFEQDLEFFTVD</sequence>
<name>A0ABR4JJH1_9EURO</name>
<gene>
    <name evidence="2" type="ORF">BJY01DRAFT_28715</name>
</gene>
<protein>
    <recommendedName>
        <fullName evidence="1">F-box domain-containing protein</fullName>
    </recommendedName>
</protein>
<keyword evidence="3" id="KW-1185">Reference proteome</keyword>
<dbReference type="InterPro" id="IPR001810">
    <property type="entry name" value="F-box_dom"/>
</dbReference>
<reference evidence="2 3" key="1">
    <citation type="submission" date="2024-07" db="EMBL/GenBank/DDBJ databases">
        <title>Section-level genome sequencing and comparative genomics of Aspergillus sections Usti and Cavernicolus.</title>
        <authorList>
            <consortium name="Lawrence Berkeley National Laboratory"/>
            <person name="Nybo J.L."/>
            <person name="Vesth T.C."/>
            <person name="Theobald S."/>
            <person name="Frisvad J.C."/>
            <person name="Larsen T.O."/>
            <person name="Kjaerboelling I."/>
            <person name="Rothschild-Mancinelli K."/>
            <person name="Lyhne E.K."/>
            <person name="Kogle M.E."/>
            <person name="Barry K."/>
            <person name="Clum A."/>
            <person name="Na H."/>
            <person name="Ledsgaard L."/>
            <person name="Lin J."/>
            <person name="Lipzen A."/>
            <person name="Kuo A."/>
            <person name="Riley R."/>
            <person name="Mondo S."/>
            <person name="Labutti K."/>
            <person name="Haridas S."/>
            <person name="Pangalinan J."/>
            <person name="Salamov A.A."/>
            <person name="Simmons B.A."/>
            <person name="Magnuson J.K."/>
            <person name="Chen J."/>
            <person name="Drula E."/>
            <person name="Henrissat B."/>
            <person name="Wiebenga A."/>
            <person name="Lubbers R.J."/>
            <person name="Gomes A.C."/>
            <person name="Makela M.R."/>
            <person name="Stajich J."/>
            <person name="Grigoriev I.V."/>
            <person name="Mortensen U.H."/>
            <person name="De Vries R.P."/>
            <person name="Baker S.E."/>
            <person name="Andersen M.R."/>
        </authorList>
    </citation>
    <scope>NUCLEOTIDE SEQUENCE [LARGE SCALE GENOMIC DNA]</scope>
    <source>
        <strain evidence="2 3">CBS 123904</strain>
    </source>
</reference>
<dbReference type="EMBL" id="JBFXLU010000135">
    <property type="protein sequence ID" value="KAL2839262.1"/>
    <property type="molecule type" value="Genomic_DNA"/>
</dbReference>
<comment type="caution">
    <text evidence="2">The sequence shown here is derived from an EMBL/GenBank/DDBJ whole genome shotgun (WGS) entry which is preliminary data.</text>
</comment>
<dbReference type="Proteomes" id="UP001610446">
    <property type="component" value="Unassembled WGS sequence"/>
</dbReference>
<feature type="domain" description="F-box" evidence="1">
    <location>
        <begin position="1"/>
        <end position="47"/>
    </location>
</feature>
<proteinExistence type="predicted"/>